<dbReference type="GO" id="GO:0033328">
    <property type="term" value="F:peroxisome membrane targeting sequence binding"/>
    <property type="evidence" value="ECO:0007669"/>
    <property type="project" value="TreeGrafter"/>
</dbReference>
<protein>
    <submittedName>
        <fullName evidence="2">Peroxisome chaperone and import receptor</fullName>
    </submittedName>
</protein>
<sequence>MSKHNNDDEFDDILDSVLQEFSKPEKPKSKPPATKAAATTSTGSKPKLAAGAGTAKSQKAENLDFDFGKDFDPNNIDLNDDELAEKLTKGMEALLSGIQGGDEDIQATMNELMKEFESFKSDLSDDDKKQEKTEKAPSSSNAAAAAASKKSEESSSSASAQKQQQTRDIRSANNTNKDKNLKESLKSQSTDTTADAGSSKPRATFQETIQQTMNKLKESSDRAEAETAASSSNHDDMLEQLLKQMEGLGGTAGTGDDSQFEGMFENMFSMFMSKEMLYEPMTDLNKEYPKYLEANKGKIDAADYERYQKQYGCVKEILKAFDEMPKGKEDTPENEAKIKELMEKMQSYGQPPEELLKHLAPDMDFGQDGEPKMPAELDQCNQM</sequence>
<reference evidence="2" key="1">
    <citation type="submission" date="2022-07" db="EMBL/GenBank/DDBJ databases">
        <title>Phylogenomic reconstructions and comparative analyses of Kickxellomycotina fungi.</title>
        <authorList>
            <person name="Reynolds N.K."/>
            <person name="Stajich J.E."/>
            <person name="Barry K."/>
            <person name="Grigoriev I.V."/>
            <person name="Crous P."/>
            <person name="Smith M.E."/>
        </authorList>
    </citation>
    <scope>NUCLEOTIDE SEQUENCE</scope>
    <source>
        <strain evidence="2">NBRC 100468</strain>
    </source>
</reference>
<feature type="region of interest" description="Disordered" evidence="1">
    <location>
        <begin position="20"/>
        <end position="60"/>
    </location>
</feature>
<feature type="compositionally biased region" description="Low complexity" evidence="1">
    <location>
        <begin position="31"/>
        <end position="47"/>
    </location>
</feature>
<feature type="compositionally biased region" description="Basic and acidic residues" evidence="1">
    <location>
        <begin position="165"/>
        <end position="185"/>
    </location>
</feature>
<dbReference type="Pfam" id="PF04614">
    <property type="entry name" value="Pex19"/>
    <property type="match status" value="1"/>
</dbReference>
<accession>A0A9W7ZXS8</accession>
<name>A0A9W7ZXS8_9FUNG</name>
<organism evidence="2 3">
    <name type="scientific">Mycoemilia scoparia</name>
    <dbReference type="NCBI Taxonomy" id="417184"/>
    <lineage>
        <taxon>Eukaryota</taxon>
        <taxon>Fungi</taxon>
        <taxon>Fungi incertae sedis</taxon>
        <taxon>Zoopagomycota</taxon>
        <taxon>Kickxellomycotina</taxon>
        <taxon>Kickxellomycetes</taxon>
        <taxon>Kickxellales</taxon>
        <taxon>Kickxellaceae</taxon>
        <taxon>Mycoemilia</taxon>
    </lineage>
</organism>
<feature type="region of interest" description="Disordered" evidence="1">
    <location>
        <begin position="362"/>
        <end position="383"/>
    </location>
</feature>
<dbReference type="GO" id="GO:0045046">
    <property type="term" value="P:protein import into peroxisome membrane"/>
    <property type="evidence" value="ECO:0007669"/>
    <property type="project" value="TreeGrafter"/>
</dbReference>
<proteinExistence type="predicted"/>
<evidence type="ECO:0000256" key="1">
    <source>
        <dbReference type="SAM" id="MobiDB-lite"/>
    </source>
</evidence>
<feature type="compositionally biased region" description="Low complexity" evidence="1">
    <location>
        <begin position="136"/>
        <end position="160"/>
    </location>
</feature>
<keyword evidence="3" id="KW-1185">Reference proteome</keyword>
<comment type="caution">
    <text evidence="2">The sequence shown here is derived from an EMBL/GenBank/DDBJ whole genome shotgun (WGS) entry which is preliminary data.</text>
</comment>
<feature type="compositionally biased region" description="Basic and acidic residues" evidence="1">
    <location>
        <begin position="215"/>
        <end position="225"/>
    </location>
</feature>
<dbReference type="PANTHER" id="PTHR12774">
    <property type="entry name" value="PEROXISOMAL BIOGENESIS FACTOR 19"/>
    <property type="match status" value="1"/>
</dbReference>
<dbReference type="AlphaFoldDB" id="A0A9W7ZXS8"/>
<feature type="compositionally biased region" description="Basic and acidic residues" evidence="1">
    <location>
        <begin position="112"/>
        <end position="135"/>
    </location>
</feature>
<dbReference type="InterPro" id="IPR038322">
    <property type="entry name" value="Pex19_C_sf"/>
</dbReference>
<dbReference type="Proteomes" id="UP001150538">
    <property type="component" value="Unassembled WGS sequence"/>
</dbReference>
<keyword evidence="2" id="KW-0675">Receptor</keyword>
<feature type="compositionally biased region" description="Polar residues" evidence="1">
    <location>
        <begin position="205"/>
        <end position="214"/>
    </location>
</feature>
<gene>
    <name evidence="2" type="primary">PEX19</name>
    <name evidence="2" type="ORF">H4219_003869</name>
</gene>
<dbReference type="GO" id="GO:0005778">
    <property type="term" value="C:peroxisomal membrane"/>
    <property type="evidence" value="ECO:0007669"/>
    <property type="project" value="TreeGrafter"/>
</dbReference>
<feature type="region of interest" description="Disordered" evidence="1">
    <location>
        <begin position="98"/>
        <end position="235"/>
    </location>
</feature>
<feature type="compositionally biased region" description="Polar residues" evidence="1">
    <location>
        <begin position="186"/>
        <end position="196"/>
    </location>
</feature>
<dbReference type="EMBL" id="JANBPU010000108">
    <property type="protein sequence ID" value="KAJ1916300.1"/>
    <property type="molecule type" value="Genomic_DNA"/>
</dbReference>
<dbReference type="InterPro" id="IPR006708">
    <property type="entry name" value="Pex19"/>
</dbReference>
<evidence type="ECO:0000313" key="3">
    <source>
        <dbReference type="Proteomes" id="UP001150538"/>
    </source>
</evidence>
<evidence type="ECO:0000313" key="2">
    <source>
        <dbReference type="EMBL" id="KAJ1916300.1"/>
    </source>
</evidence>
<dbReference type="OrthoDB" id="21292at2759"/>
<dbReference type="PANTHER" id="PTHR12774:SF2">
    <property type="entry name" value="PEROXISOMAL BIOGENESIS FACTOR 19"/>
    <property type="match status" value="1"/>
</dbReference>
<dbReference type="Gene3D" id="1.20.120.900">
    <property type="entry name" value="Pex19, mPTS binding domain"/>
    <property type="match status" value="1"/>
</dbReference>